<dbReference type="RefSeq" id="WP_105876474.1">
    <property type="nucleotide sequence ID" value="NZ_CP135761.1"/>
</dbReference>
<evidence type="ECO:0000313" key="2">
    <source>
        <dbReference type="Proteomes" id="UP000238532"/>
    </source>
</evidence>
<dbReference type="Proteomes" id="UP000238532">
    <property type="component" value="Unassembled WGS sequence"/>
</dbReference>
<reference evidence="1 2" key="1">
    <citation type="submission" date="2017-04" db="EMBL/GenBank/DDBJ databases">
        <title>Haemophilus influenzae in COPD genome sequencing project.</title>
        <authorList>
            <person name="Murphy T.F."/>
            <person name="Kong Y."/>
            <person name="Nadendla S."/>
            <person name="Tettelin H."/>
            <person name="Pettigrew M."/>
        </authorList>
    </citation>
    <scope>NUCLEOTIDE SEQUENCE [LARGE SCALE GENOMIC DNA]</scope>
    <source>
        <strain evidence="1 2">56P127H1</strain>
    </source>
</reference>
<dbReference type="AlphaFoldDB" id="A0A2S9RPI2"/>
<dbReference type="InterPro" id="IPR001387">
    <property type="entry name" value="Cro/C1-type_HTH"/>
</dbReference>
<dbReference type="EMBL" id="NEBY01000224">
    <property type="protein sequence ID" value="PRJ60341.1"/>
    <property type="molecule type" value="Genomic_DNA"/>
</dbReference>
<comment type="caution">
    <text evidence="1">The sequence shown here is derived from an EMBL/GenBank/DDBJ whole genome shotgun (WGS) entry which is preliminary data.</text>
</comment>
<gene>
    <name evidence="1" type="ORF">BV102_00564</name>
</gene>
<evidence type="ECO:0000313" key="1">
    <source>
        <dbReference type="EMBL" id="PRJ60341.1"/>
    </source>
</evidence>
<organism evidence="1 2">
    <name type="scientific">Haemophilus influenzae</name>
    <dbReference type="NCBI Taxonomy" id="727"/>
    <lineage>
        <taxon>Bacteria</taxon>
        <taxon>Pseudomonadati</taxon>
        <taxon>Pseudomonadota</taxon>
        <taxon>Gammaproteobacteria</taxon>
        <taxon>Pasteurellales</taxon>
        <taxon>Pasteurellaceae</taxon>
        <taxon>Haemophilus</taxon>
    </lineage>
</organism>
<name>A0A2S9RPI2_HAEIF</name>
<proteinExistence type="predicted"/>
<dbReference type="CDD" id="cd00093">
    <property type="entry name" value="HTH_XRE"/>
    <property type="match status" value="1"/>
</dbReference>
<sequence>MNLYHFTVLIRDAHAHLSDLEDRLFEAGCEDALICFYNQAAYLEFDREAASAKEAISSAFADIQKAGFHDLVLQESGVSSLSEIAARAGLSRAALSNYANGKRSKGFPMPVYGVASGSALYSWKEVANWLYQNQQLSSTQLEVANFV</sequence>
<accession>A0A2S9RPI2</accession>
<protein>
    <submittedName>
        <fullName evidence="1">Uncharacterized protein</fullName>
    </submittedName>
</protein>